<evidence type="ECO:0000313" key="7">
    <source>
        <dbReference type="EMBL" id="AZS30318.1"/>
    </source>
</evidence>
<evidence type="ECO:0000313" key="8">
    <source>
        <dbReference type="Proteomes" id="UP000270673"/>
    </source>
</evidence>
<dbReference type="InterPro" id="IPR036388">
    <property type="entry name" value="WH-like_DNA-bd_sf"/>
</dbReference>
<dbReference type="InterPro" id="IPR014284">
    <property type="entry name" value="RNA_pol_sigma-70_dom"/>
</dbReference>
<protein>
    <submittedName>
        <fullName evidence="7">RNA polymerase sigma-70 factor</fullName>
    </submittedName>
</protein>
<dbReference type="KEGG" id="buy:D8S85_12700"/>
<dbReference type="InterPro" id="IPR039425">
    <property type="entry name" value="RNA_pol_sigma-70-like"/>
</dbReference>
<dbReference type="OrthoDB" id="1453134at2"/>
<evidence type="ECO:0000256" key="2">
    <source>
        <dbReference type="ARBA" id="ARBA00023015"/>
    </source>
</evidence>
<feature type="domain" description="RNA polymerase sigma factor 70 region 4 type 2" evidence="6">
    <location>
        <begin position="117"/>
        <end position="169"/>
    </location>
</feature>
<evidence type="ECO:0000256" key="4">
    <source>
        <dbReference type="ARBA" id="ARBA00023163"/>
    </source>
</evidence>
<keyword evidence="3" id="KW-0731">Sigma factor</keyword>
<dbReference type="PANTHER" id="PTHR43133">
    <property type="entry name" value="RNA POLYMERASE ECF-TYPE SIGMA FACTO"/>
    <property type="match status" value="1"/>
</dbReference>
<dbReference type="AlphaFoldDB" id="A0A3Q9IRS4"/>
<dbReference type="CDD" id="cd06171">
    <property type="entry name" value="Sigma70_r4"/>
    <property type="match status" value="1"/>
</dbReference>
<feature type="domain" description="RNA polymerase sigma-70 region 2" evidence="5">
    <location>
        <begin position="22"/>
        <end position="88"/>
    </location>
</feature>
<dbReference type="Gene3D" id="1.10.10.10">
    <property type="entry name" value="Winged helix-like DNA-binding domain superfamily/Winged helix DNA-binding domain"/>
    <property type="match status" value="1"/>
</dbReference>
<dbReference type="EMBL" id="CP032819">
    <property type="protein sequence ID" value="AZS30318.1"/>
    <property type="molecule type" value="Genomic_DNA"/>
</dbReference>
<organism evidence="7 8">
    <name type="scientific">Butyricimonas faecalis</name>
    <dbReference type="NCBI Taxonomy" id="2093856"/>
    <lineage>
        <taxon>Bacteria</taxon>
        <taxon>Pseudomonadati</taxon>
        <taxon>Bacteroidota</taxon>
        <taxon>Bacteroidia</taxon>
        <taxon>Bacteroidales</taxon>
        <taxon>Odoribacteraceae</taxon>
        <taxon>Butyricimonas</taxon>
    </lineage>
</organism>
<evidence type="ECO:0000256" key="1">
    <source>
        <dbReference type="ARBA" id="ARBA00010641"/>
    </source>
</evidence>
<dbReference type="InterPro" id="IPR007627">
    <property type="entry name" value="RNA_pol_sigma70_r2"/>
</dbReference>
<dbReference type="Gene3D" id="1.10.1740.10">
    <property type="match status" value="1"/>
</dbReference>
<accession>A0A3Q9IRS4</accession>
<evidence type="ECO:0000259" key="6">
    <source>
        <dbReference type="Pfam" id="PF08281"/>
    </source>
</evidence>
<dbReference type="InterPro" id="IPR014327">
    <property type="entry name" value="RNA_pol_sigma70_bacteroid"/>
</dbReference>
<dbReference type="InterPro" id="IPR013249">
    <property type="entry name" value="RNA_pol_sigma70_r4_t2"/>
</dbReference>
<dbReference type="Proteomes" id="UP000270673">
    <property type="component" value="Chromosome"/>
</dbReference>
<name>A0A3Q9IRS4_9BACT</name>
<dbReference type="RefSeq" id="WP_127075164.1">
    <property type="nucleotide sequence ID" value="NZ_CP032819.1"/>
</dbReference>
<dbReference type="GO" id="GO:0003677">
    <property type="term" value="F:DNA binding"/>
    <property type="evidence" value="ECO:0007669"/>
    <property type="project" value="InterPro"/>
</dbReference>
<gene>
    <name evidence="7" type="ORF">D8S85_12700</name>
</gene>
<dbReference type="InterPro" id="IPR013324">
    <property type="entry name" value="RNA_pol_sigma_r3/r4-like"/>
</dbReference>
<dbReference type="InterPro" id="IPR013325">
    <property type="entry name" value="RNA_pol_sigma_r2"/>
</dbReference>
<dbReference type="Pfam" id="PF04542">
    <property type="entry name" value="Sigma70_r2"/>
    <property type="match status" value="1"/>
</dbReference>
<reference evidence="7 8" key="1">
    <citation type="submission" date="2018-10" db="EMBL/GenBank/DDBJ databases">
        <title>Butyricimonas faecalis sp. nov., isolated from human faeces and emended description of the genus Butyricimonas.</title>
        <authorList>
            <person name="Le Roy T."/>
            <person name="Van der Smissen P."/>
            <person name="Paquot A."/>
            <person name="Delzenne N."/>
            <person name="Muccioli G."/>
            <person name="Collet J.-F."/>
            <person name="Cani P.D."/>
        </authorList>
    </citation>
    <scope>NUCLEOTIDE SEQUENCE [LARGE SCALE GENOMIC DNA]</scope>
    <source>
        <strain evidence="7 8">H184</strain>
    </source>
</reference>
<keyword evidence="8" id="KW-1185">Reference proteome</keyword>
<dbReference type="SUPFAM" id="SSF88946">
    <property type="entry name" value="Sigma2 domain of RNA polymerase sigma factors"/>
    <property type="match status" value="1"/>
</dbReference>
<proteinExistence type="inferred from homology"/>
<dbReference type="GO" id="GO:0006352">
    <property type="term" value="P:DNA-templated transcription initiation"/>
    <property type="evidence" value="ECO:0007669"/>
    <property type="project" value="InterPro"/>
</dbReference>
<sequence length="184" mass="22028">MNSSESILDLFKKDENRAFQLLFNRYYDNLLLYCYHISGNLEAAEDIVQDCFINLWNSKRLVSFTGDLDRFIFKMIKNRSLLFLKEQKTRNNIQHEFPQENEFPYYEFSEEFSEEIELLYKTIDQLPEKCRKVFLLACLNDKTYQEIADEQGTSINTVKTQMKAALKFLRENLQSKNFLSILFF</sequence>
<dbReference type="GO" id="GO:0016987">
    <property type="term" value="F:sigma factor activity"/>
    <property type="evidence" value="ECO:0007669"/>
    <property type="project" value="UniProtKB-KW"/>
</dbReference>
<keyword evidence="2" id="KW-0805">Transcription regulation</keyword>
<dbReference type="NCBIfam" id="TIGR02937">
    <property type="entry name" value="sigma70-ECF"/>
    <property type="match status" value="1"/>
</dbReference>
<evidence type="ECO:0000256" key="3">
    <source>
        <dbReference type="ARBA" id="ARBA00023082"/>
    </source>
</evidence>
<dbReference type="Pfam" id="PF08281">
    <property type="entry name" value="Sigma70_r4_2"/>
    <property type="match status" value="1"/>
</dbReference>
<dbReference type="SUPFAM" id="SSF88659">
    <property type="entry name" value="Sigma3 and sigma4 domains of RNA polymerase sigma factors"/>
    <property type="match status" value="1"/>
</dbReference>
<evidence type="ECO:0000259" key="5">
    <source>
        <dbReference type="Pfam" id="PF04542"/>
    </source>
</evidence>
<comment type="similarity">
    <text evidence="1">Belongs to the sigma-70 factor family. ECF subfamily.</text>
</comment>
<keyword evidence="4" id="KW-0804">Transcription</keyword>
<dbReference type="NCBIfam" id="TIGR02985">
    <property type="entry name" value="Sig70_bacteroi1"/>
    <property type="match status" value="1"/>
</dbReference>
<dbReference type="PANTHER" id="PTHR43133:SF46">
    <property type="entry name" value="RNA POLYMERASE SIGMA-70 FACTOR ECF SUBFAMILY"/>
    <property type="match status" value="1"/>
</dbReference>